<keyword evidence="1 5" id="KW-0812">Transmembrane</keyword>
<reference evidence="6 7" key="1">
    <citation type="submission" date="2024-07" db="EMBL/GenBank/DDBJ databases">
        <title>Section-level genome sequencing and comparative genomics of Aspergillus sections Usti and Cavernicolus.</title>
        <authorList>
            <consortium name="Lawrence Berkeley National Laboratory"/>
            <person name="Nybo J.L."/>
            <person name="Vesth T.C."/>
            <person name="Theobald S."/>
            <person name="Frisvad J.C."/>
            <person name="Larsen T.O."/>
            <person name="Kjaerboelling I."/>
            <person name="Rothschild-Mancinelli K."/>
            <person name="Lyhne E.K."/>
            <person name="Kogle M.E."/>
            <person name="Barry K."/>
            <person name="Clum A."/>
            <person name="Na H."/>
            <person name="Ledsgaard L."/>
            <person name="Lin J."/>
            <person name="Lipzen A."/>
            <person name="Kuo A."/>
            <person name="Riley R."/>
            <person name="Mondo S."/>
            <person name="Labutti K."/>
            <person name="Haridas S."/>
            <person name="Pangalinan J."/>
            <person name="Salamov A.A."/>
            <person name="Simmons B.A."/>
            <person name="Magnuson J.K."/>
            <person name="Chen J."/>
            <person name="Drula E."/>
            <person name="Henrissat B."/>
            <person name="Wiebenga A."/>
            <person name="Lubbers R.J."/>
            <person name="Gomes A.C."/>
            <person name="Makela M.R."/>
            <person name="Stajich J."/>
            <person name="Grigoriev I.V."/>
            <person name="Mortensen U.H."/>
            <person name="De Vries R.P."/>
            <person name="Baker S.E."/>
            <person name="Andersen M.R."/>
        </authorList>
    </citation>
    <scope>NUCLEOTIDE SEQUENCE [LARGE SCALE GENOMIC DNA]</scope>
    <source>
        <strain evidence="6 7">CBS 123904</strain>
    </source>
</reference>
<dbReference type="PANTHER" id="PTHR28263">
    <property type="entry name" value="GOLGI TO ER TRAFFIC PROTEIN 2"/>
    <property type="match status" value="1"/>
</dbReference>
<dbReference type="PANTHER" id="PTHR28263:SF1">
    <property type="entry name" value="GOLGI TO ER TRAFFIC PROTEIN 2"/>
    <property type="match status" value="1"/>
</dbReference>
<protein>
    <recommendedName>
        <fullName evidence="8">GET complex, subunit GET2</fullName>
    </recommendedName>
</protein>
<feature type="transmembrane region" description="Helical" evidence="5">
    <location>
        <begin position="272"/>
        <end position="289"/>
    </location>
</feature>
<feature type="transmembrane region" description="Helical" evidence="5">
    <location>
        <begin position="309"/>
        <end position="327"/>
    </location>
</feature>
<evidence type="ECO:0000256" key="2">
    <source>
        <dbReference type="ARBA" id="ARBA00022989"/>
    </source>
</evidence>
<evidence type="ECO:0000313" key="6">
    <source>
        <dbReference type="EMBL" id="KAL2852425.1"/>
    </source>
</evidence>
<gene>
    <name evidence="6" type="ORF">BJY01DRAFT_244600</name>
</gene>
<keyword evidence="2 5" id="KW-1133">Transmembrane helix</keyword>
<evidence type="ECO:0000256" key="3">
    <source>
        <dbReference type="ARBA" id="ARBA00023136"/>
    </source>
</evidence>
<evidence type="ECO:0000256" key="4">
    <source>
        <dbReference type="SAM" id="MobiDB-lite"/>
    </source>
</evidence>
<organism evidence="6 7">
    <name type="scientific">Aspergillus pseudoustus</name>
    <dbReference type="NCBI Taxonomy" id="1810923"/>
    <lineage>
        <taxon>Eukaryota</taxon>
        <taxon>Fungi</taxon>
        <taxon>Dikarya</taxon>
        <taxon>Ascomycota</taxon>
        <taxon>Pezizomycotina</taxon>
        <taxon>Eurotiomycetes</taxon>
        <taxon>Eurotiomycetidae</taxon>
        <taxon>Eurotiales</taxon>
        <taxon>Aspergillaceae</taxon>
        <taxon>Aspergillus</taxon>
        <taxon>Aspergillus subgen. Nidulantes</taxon>
    </lineage>
</organism>
<dbReference type="EMBL" id="JBFXLU010000025">
    <property type="protein sequence ID" value="KAL2852425.1"/>
    <property type="molecule type" value="Genomic_DNA"/>
</dbReference>
<dbReference type="Proteomes" id="UP001610446">
    <property type="component" value="Unassembled WGS sequence"/>
</dbReference>
<dbReference type="InterPro" id="IPR028143">
    <property type="entry name" value="Get2/sif1"/>
</dbReference>
<proteinExistence type="predicted"/>
<feature type="compositionally biased region" description="Pro residues" evidence="4">
    <location>
        <begin position="93"/>
        <end position="108"/>
    </location>
</feature>
<accession>A0ABR4KJI4</accession>
<feature type="transmembrane region" description="Helical" evidence="5">
    <location>
        <begin position="234"/>
        <end position="252"/>
    </location>
</feature>
<name>A0ABR4KJI4_9EURO</name>
<evidence type="ECO:0008006" key="8">
    <source>
        <dbReference type="Google" id="ProtNLM"/>
    </source>
</evidence>
<dbReference type="Pfam" id="PF08690">
    <property type="entry name" value="GET2"/>
    <property type="match status" value="1"/>
</dbReference>
<evidence type="ECO:0000256" key="5">
    <source>
        <dbReference type="SAM" id="Phobius"/>
    </source>
</evidence>
<sequence>MSSTDESPAQRAARLRRERREAKIKEGGAARLDKITSLSGRTPSKGETRFGFTLSKQMTSLVNTELSQNLSRQCRDCELIIICKDREEASPSPSLPPTVIPSPTPEPRAAPRQPQQTYMQSLPAPSVEDADLVREQQEALRALLRQPIPSQSQQDTEEDPNLKLFQALMGGMGGMPGGDQGPGAGAPGAGAGAGGIPPGFASSLGLPPWMASMLSGVTPQESEERKRTVLTWKILHTVFAIVLGVYLVFLTSSSVGTYGKQPPPPATAQNPFFYFTTGELVMGGARVLIKSQSGGLSGPFLYIQLLKDFIRDGSIVLFLFGMGAWWYQGW</sequence>
<feature type="region of interest" description="Disordered" evidence="4">
    <location>
        <begin position="1"/>
        <end position="28"/>
    </location>
</feature>
<feature type="compositionally biased region" description="Basic and acidic residues" evidence="4">
    <location>
        <begin position="18"/>
        <end position="28"/>
    </location>
</feature>
<keyword evidence="7" id="KW-1185">Reference proteome</keyword>
<evidence type="ECO:0000313" key="7">
    <source>
        <dbReference type="Proteomes" id="UP001610446"/>
    </source>
</evidence>
<comment type="caution">
    <text evidence="6">The sequence shown here is derived from an EMBL/GenBank/DDBJ whole genome shotgun (WGS) entry which is preliminary data.</text>
</comment>
<feature type="region of interest" description="Disordered" evidence="4">
    <location>
        <begin position="88"/>
        <end position="117"/>
    </location>
</feature>
<keyword evidence="3 5" id="KW-0472">Membrane</keyword>
<evidence type="ECO:0000256" key="1">
    <source>
        <dbReference type="ARBA" id="ARBA00022692"/>
    </source>
</evidence>